<dbReference type="InterPro" id="IPR007197">
    <property type="entry name" value="rSAM"/>
</dbReference>
<dbReference type="STRING" id="1291764.GCA_001311235_02417"/>
<reference evidence="7 8" key="1">
    <citation type="submission" date="2014-12" db="EMBL/GenBank/DDBJ databases">
        <title>Draft genome sequences of 10 type strains of Lactococcus.</title>
        <authorList>
            <person name="Sun Z."/>
            <person name="Zhong Z."/>
            <person name="Liu W."/>
            <person name="Zhang W."/>
            <person name="Zhang H."/>
        </authorList>
    </citation>
    <scope>NUCLEOTIDE SEQUENCE [LARGE SCALE GENOMIC DNA]</scope>
    <source>
        <strain evidence="7 8">JCM 16395</strain>
    </source>
</reference>
<gene>
    <name evidence="7" type="ORF">RT41_GL000442</name>
</gene>
<dbReference type="PANTHER" id="PTHR43273">
    <property type="entry name" value="ANAEROBIC SULFATASE-MATURATING ENZYME HOMOLOG ASLB-RELATED"/>
    <property type="match status" value="1"/>
</dbReference>
<dbReference type="SFLD" id="SFLDS00029">
    <property type="entry name" value="Radical_SAM"/>
    <property type="match status" value="1"/>
</dbReference>
<dbReference type="Proteomes" id="UP000218181">
    <property type="component" value="Unassembled WGS sequence"/>
</dbReference>
<keyword evidence="1" id="KW-0949">S-adenosyl-L-methionine</keyword>
<dbReference type="CDD" id="cd01335">
    <property type="entry name" value="Radical_SAM"/>
    <property type="match status" value="1"/>
</dbReference>
<protein>
    <submittedName>
        <fullName evidence="7">Transcriptional regulator</fullName>
    </submittedName>
</protein>
<proteinExistence type="inferred from homology"/>
<dbReference type="PANTHER" id="PTHR43273:SF3">
    <property type="entry name" value="ANAEROBIC SULFATASE-MATURATING ENZYME HOMOLOG ASLB-RELATED"/>
    <property type="match status" value="1"/>
</dbReference>
<comment type="caution">
    <text evidence="7">The sequence shown here is derived from an EMBL/GenBank/DDBJ whole genome shotgun (WGS) entry which is preliminary data.</text>
</comment>
<name>A0A2A5RJ12_9LACT</name>
<comment type="similarity">
    <text evidence="5">Belongs to the radical SAM superfamily. Anaerobic sulfatase-maturating enzyme family.</text>
</comment>
<dbReference type="SUPFAM" id="SSF102114">
    <property type="entry name" value="Radical SAM enzymes"/>
    <property type="match status" value="1"/>
</dbReference>
<evidence type="ECO:0000313" key="7">
    <source>
        <dbReference type="EMBL" id="PCR99141.1"/>
    </source>
</evidence>
<dbReference type="AlphaFoldDB" id="A0A2A5RJ12"/>
<sequence length="438" mass="51273">MKIMKKLSPYVVSKSVEDGIILFNTKNNISIKVTNNLISKIENDKSTQLDFENYLISKNFYSEESEFEKSIAQIFDKENEMLRITVLTHGDCNFRCLYCYEKFENIAMSQDTMDNIVKFTEQKILEGNYKKLRASWFGGEPLLGYKVIVYLSSKFQELAAKYNLDYVSDITTNGYLLDKRKLTCLVEVCKCVFFQITIDGNLESHDKQRVLKNGKGSFERIYANLLKAKETLLKFDIVLRFNVSKENYKNVKDFMINERVPFKNDKRFSMLYRNVGDWGQGDRKEGYEIERLSKEITFQFSEEALSLGYQLIDPFWSVNNQFSCYAQNPNHFAFNVRGKIMACTVLLYDTRNIFGDVNIGILNQEKRQKYWIQTCEKIPKKCLESEIVLICKGGTCPKLNFADNKTQEYICNKNKNKFYQNLDLFIKQNLYEVTLDAE</sequence>
<keyword evidence="4" id="KW-0411">Iron-sulfur</keyword>
<dbReference type="OrthoDB" id="9808591at2"/>
<evidence type="ECO:0000256" key="1">
    <source>
        <dbReference type="ARBA" id="ARBA00022691"/>
    </source>
</evidence>
<dbReference type="Pfam" id="PF04055">
    <property type="entry name" value="Radical_SAM"/>
    <property type="match status" value="1"/>
</dbReference>
<evidence type="ECO:0000256" key="2">
    <source>
        <dbReference type="ARBA" id="ARBA00022723"/>
    </source>
</evidence>
<evidence type="ECO:0000256" key="3">
    <source>
        <dbReference type="ARBA" id="ARBA00023004"/>
    </source>
</evidence>
<evidence type="ECO:0000313" key="8">
    <source>
        <dbReference type="Proteomes" id="UP000218181"/>
    </source>
</evidence>
<keyword evidence="8" id="KW-1185">Reference proteome</keyword>
<dbReference type="InterPro" id="IPR013785">
    <property type="entry name" value="Aldolase_TIM"/>
</dbReference>
<feature type="domain" description="Radical SAM core" evidence="6">
    <location>
        <begin position="91"/>
        <end position="244"/>
    </location>
</feature>
<dbReference type="UniPathway" id="UPA00782"/>
<dbReference type="EMBL" id="JXJU01000011">
    <property type="protein sequence ID" value="PCR99141.1"/>
    <property type="molecule type" value="Genomic_DNA"/>
</dbReference>
<evidence type="ECO:0000256" key="5">
    <source>
        <dbReference type="ARBA" id="ARBA00023601"/>
    </source>
</evidence>
<organism evidence="7 8">
    <name type="scientific">Lactococcus fujiensis JCM 16395</name>
    <dbReference type="NCBI Taxonomy" id="1291764"/>
    <lineage>
        <taxon>Bacteria</taxon>
        <taxon>Bacillati</taxon>
        <taxon>Bacillota</taxon>
        <taxon>Bacilli</taxon>
        <taxon>Lactobacillales</taxon>
        <taxon>Streptococcaceae</taxon>
        <taxon>Lactococcus</taxon>
    </lineage>
</organism>
<dbReference type="Gene3D" id="3.20.20.70">
    <property type="entry name" value="Aldolase class I"/>
    <property type="match status" value="1"/>
</dbReference>
<dbReference type="GO" id="GO:0051536">
    <property type="term" value="F:iron-sulfur cluster binding"/>
    <property type="evidence" value="ECO:0007669"/>
    <property type="project" value="UniProtKB-KW"/>
</dbReference>
<dbReference type="SFLD" id="SFLDG01067">
    <property type="entry name" value="SPASM/twitch_domain_containing"/>
    <property type="match status" value="1"/>
</dbReference>
<dbReference type="InterPro" id="IPR023867">
    <property type="entry name" value="Sulphatase_maturase_rSAM"/>
</dbReference>
<dbReference type="RefSeq" id="WP_096818847.1">
    <property type="nucleotide sequence ID" value="NZ_JXJU01000011.1"/>
</dbReference>
<keyword evidence="3" id="KW-0408">Iron</keyword>
<accession>A0A2A5RJ12</accession>
<evidence type="ECO:0000256" key="4">
    <source>
        <dbReference type="ARBA" id="ARBA00023014"/>
    </source>
</evidence>
<evidence type="ECO:0000259" key="6">
    <source>
        <dbReference type="Pfam" id="PF04055"/>
    </source>
</evidence>
<dbReference type="InterPro" id="IPR058240">
    <property type="entry name" value="rSAM_sf"/>
</dbReference>
<dbReference type="GO" id="GO:0046872">
    <property type="term" value="F:metal ion binding"/>
    <property type="evidence" value="ECO:0007669"/>
    <property type="project" value="UniProtKB-KW"/>
</dbReference>
<keyword evidence="2" id="KW-0479">Metal-binding</keyword>
<dbReference type="GO" id="GO:0016491">
    <property type="term" value="F:oxidoreductase activity"/>
    <property type="evidence" value="ECO:0007669"/>
    <property type="project" value="InterPro"/>
</dbReference>